<evidence type="ECO:0000256" key="1">
    <source>
        <dbReference type="SAM" id="SignalP"/>
    </source>
</evidence>
<dbReference type="RefSeq" id="WP_011318684.1">
    <property type="nucleotide sequence ID" value="NZ_JACKZP010000135.1"/>
</dbReference>
<keyword evidence="1" id="KW-0732">Signal</keyword>
<dbReference type="InterPro" id="IPR013424">
    <property type="entry name" value="Ice-binding_C"/>
</dbReference>
<proteinExistence type="predicted"/>
<name>A0ABR6SEL1_ANAVA</name>
<dbReference type="NCBIfam" id="TIGR02595">
    <property type="entry name" value="PEP_CTERM"/>
    <property type="match status" value="1"/>
</dbReference>
<evidence type="ECO:0000313" key="3">
    <source>
        <dbReference type="EMBL" id="MBC1304867.1"/>
    </source>
</evidence>
<evidence type="ECO:0000313" key="4">
    <source>
        <dbReference type="Proteomes" id="UP000570851"/>
    </source>
</evidence>
<feature type="signal peptide" evidence="1">
    <location>
        <begin position="1"/>
        <end position="24"/>
    </location>
</feature>
<comment type="caution">
    <text evidence="3">The sequence shown here is derived from an EMBL/GenBank/DDBJ whole genome shotgun (WGS) entry which is preliminary data.</text>
</comment>
<sequence length="245" mass="25249">MITVSKLTFLQGTVAALVSLPVAAASISMSANSAQAAFLQGGFVLSPGTNVGFGSSSVTLTKNSLEFFPQSITPIAIQPLIGSFTEFNTGNIRNNISFGTPVKPENLFIDLGSLPISGVILPNTDTTSLTDGKNTFTLTNSTYKMIPVGNNVVVDVSLSGFFTGDNPNAITNSVGIISFSIGNTTITDIEEILNKGSGISGLTFSGAFFTNVCGRCGKIPEPATILGLGLVGGAMAISLRRKNVA</sequence>
<organism evidence="3 4">
    <name type="scientific">Trichormus variabilis N2B</name>
    <dbReference type="NCBI Taxonomy" id="2681315"/>
    <lineage>
        <taxon>Bacteria</taxon>
        <taxon>Bacillati</taxon>
        <taxon>Cyanobacteriota</taxon>
        <taxon>Cyanophyceae</taxon>
        <taxon>Nostocales</taxon>
        <taxon>Nostocaceae</taxon>
        <taxon>Trichormus</taxon>
    </lineage>
</organism>
<protein>
    <submittedName>
        <fullName evidence="3">PEP-CTERM sorting domain-containing protein</fullName>
    </submittedName>
</protein>
<reference evidence="3 4" key="1">
    <citation type="submission" date="2019-11" db="EMBL/GenBank/DDBJ databases">
        <title>Comparison of genomes from free-living endosymbiotic cyanobacteria isolated from Azolla.</title>
        <authorList>
            <person name="Thiel T."/>
            <person name="Pratte B."/>
        </authorList>
    </citation>
    <scope>NUCLEOTIDE SEQUENCE [LARGE SCALE GENOMIC DNA]</scope>
    <source>
        <strain evidence="3 4">N2B</strain>
    </source>
</reference>
<dbReference type="GeneID" id="58724556"/>
<keyword evidence="4" id="KW-1185">Reference proteome</keyword>
<dbReference type="Pfam" id="PF07589">
    <property type="entry name" value="PEP-CTERM"/>
    <property type="match status" value="1"/>
</dbReference>
<dbReference type="Proteomes" id="UP000570851">
    <property type="component" value="Unassembled WGS sequence"/>
</dbReference>
<gene>
    <name evidence="3" type="ORF">GNE12_23415</name>
</gene>
<dbReference type="EMBL" id="JACKZP010000135">
    <property type="protein sequence ID" value="MBC1304867.1"/>
    <property type="molecule type" value="Genomic_DNA"/>
</dbReference>
<feature type="domain" description="Ice-binding protein C-terminal" evidence="2">
    <location>
        <begin position="219"/>
        <end position="242"/>
    </location>
</feature>
<feature type="chain" id="PRO_5046657082" evidence="1">
    <location>
        <begin position="25"/>
        <end position="245"/>
    </location>
</feature>
<accession>A0ABR6SEL1</accession>
<evidence type="ECO:0000259" key="2">
    <source>
        <dbReference type="Pfam" id="PF07589"/>
    </source>
</evidence>